<feature type="binding site" evidence="4">
    <location>
        <begin position="138"/>
        <end position="139"/>
    </location>
    <ligand>
        <name>S-methyl-5'-thioadenosine</name>
        <dbReference type="ChEBI" id="CHEBI:17509"/>
    </ligand>
</feature>
<keyword evidence="2 4" id="KW-0808">Transferase</keyword>
<dbReference type="PANTHER" id="PTHR11558">
    <property type="entry name" value="SPERMIDINE/SPERMINE SYNTHASE"/>
    <property type="match status" value="1"/>
</dbReference>
<comment type="caution">
    <text evidence="9">The sequence shown here is derived from an EMBL/GenBank/DDBJ whole genome shotgun (WGS) entry which is preliminary data.</text>
</comment>
<comment type="catalytic activity">
    <reaction evidence="4 7">
        <text>S-adenosyl 3-(methylsulfanyl)propylamine + putrescine = S-methyl-5'-thioadenosine + spermidine + H(+)</text>
        <dbReference type="Rhea" id="RHEA:12721"/>
        <dbReference type="ChEBI" id="CHEBI:15378"/>
        <dbReference type="ChEBI" id="CHEBI:17509"/>
        <dbReference type="ChEBI" id="CHEBI:57443"/>
        <dbReference type="ChEBI" id="CHEBI:57834"/>
        <dbReference type="ChEBI" id="CHEBI:326268"/>
        <dbReference type="EC" id="2.5.1.16"/>
    </reaction>
</comment>
<comment type="pathway">
    <text evidence="4">Amine and polyamine biosynthesis; spermidine biosynthesis; spermidine from putrescine: step 1/1.</text>
</comment>
<sequence>MMEMWFSDVHTPNVKLSIRVDEQLFSANSELQRLDVLSSREFGKILVVDGDLALTEKDEFIYHEMISHVPMAVHPNVKQILVIGGGDGGVVRELVKYEGVEQIDVVEADPLLVEVCRKYFPQMACSLNDRRVSIYHEDGLKFIRSRSDAYDLIIIDSPNPFGAAEGLFTKEFYGNCFNALHEDGIMINQHESPFYDEEAFWCLRMHKRIVESFPVSRIYQAHIPSYPSGHWLFGFASKKYHPVDDLDGVRWKLLGIHTRYYLPRLHAGVFALPAYVEEMLKDVE</sequence>
<evidence type="ECO:0000256" key="4">
    <source>
        <dbReference type="HAMAP-Rule" id="MF_00198"/>
    </source>
</evidence>
<proteinExistence type="inferred from homology"/>
<evidence type="ECO:0000256" key="7">
    <source>
        <dbReference type="RuleBase" id="RU003837"/>
    </source>
</evidence>
<dbReference type="Pfam" id="PF01564">
    <property type="entry name" value="Spermine_synth"/>
    <property type="match status" value="1"/>
</dbReference>
<feature type="binding site" evidence="4">
    <location>
        <position position="63"/>
    </location>
    <ligand>
        <name>spermidine</name>
        <dbReference type="ChEBI" id="CHEBI:57834"/>
    </ligand>
</feature>
<dbReference type="InterPro" id="IPR001045">
    <property type="entry name" value="Spermi_synthase"/>
</dbReference>
<dbReference type="EMBL" id="BAABYW010000001">
    <property type="protein sequence ID" value="GAA6407591.1"/>
    <property type="molecule type" value="Genomic_DNA"/>
</dbReference>
<feature type="binding site" evidence="4">
    <location>
        <position position="107"/>
    </location>
    <ligand>
        <name>S-methyl-5'-thioadenosine</name>
        <dbReference type="ChEBI" id="CHEBI:17509"/>
    </ligand>
</feature>
<name>A0ABQ0B814_9FIRM</name>
<comment type="function">
    <text evidence="4">Catalyzes the irreversible transfer of a propylamine group from the amino donor S-adenosylmethioninamine (decarboxy-AdoMet) to putrescine (1,4-diaminobutane) to yield spermidine.</text>
</comment>
<keyword evidence="10" id="KW-1185">Reference proteome</keyword>
<dbReference type="Pfam" id="PF17284">
    <property type="entry name" value="Spermine_synt_N"/>
    <property type="match status" value="1"/>
</dbReference>
<dbReference type="PROSITE" id="PS01330">
    <property type="entry name" value="PABS_1"/>
    <property type="match status" value="1"/>
</dbReference>
<dbReference type="SUPFAM" id="SSF53335">
    <property type="entry name" value="S-adenosyl-L-methionine-dependent methyltransferases"/>
    <property type="match status" value="1"/>
</dbReference>
<evidence type="ECO:0000256" key="1">
    <source>
        <dbReference type="ARBA" id="ARBA00007867"/>
    </source>
</evidence>
<dbReference type="InterPro" id="IPR030373">
    <property type="entry name" value="PABS_CS"/>
</dbReference>
<evidence type="ECO:0000256" key="2">
    <source>
        <dbReference type="ARBA" id="ARBA00022679"/>
    </source>
</evidence>
<dbReference type="PANTHER" id="PTHR11558:SF11">
    <property type="entry name" value="SPERMIDINE SYNTHASE"/>
    <property type="match status" value="1"/>
</dbReference>
<evidence type="ECO:0000313" key="9">
    <source>
        <dbReference type="EMBL" id="GAA6407591.1"/>
    </source>
</evidence>
<dbReference type="PROSITE" id="PS51006">
    <property type="entry name" value="PABS_2"/>
    <property type="match status" value="1"/>
</dbReference>
<dbReference type="InterPro" id="IPR037163">
    <property type="entry name" value="Spermidine_synt_N_sf"/>
</dbReference>
<feature type="domain" description="PABS" evidence="8">
    <location>
        <begin position="3"/>
        <end position="238"/>
    </location>
</feature>
<dbReference type="NCBIfam" id="NF002010">
    <property type="entry name" value="PRK00811.1"/>
    <property type="match status" value="1"/>
</dbReference>
<keyword evidence="3 4" id="KW-0620">Polyamine biosynthesis</keyword>
<evidence type="ECO:0000256" key="6">
    <source>
        <dbReference type="RuleBase" id="RU003836"/>
    </source>
</evidence>
<dbReference type="InterPro" id="IPR035246">
    <property type="entry name" value="Spermidine_synt_N"/>
</dbReference>
<evidence type="ECO:0000259" key="8">
    <source>
        <dbReference type="PROSITE" id="PS51006"/>
    </source>
</evidence>
<protein>
    <recommendedName>
        <fullName evidence="4">Polyamine aminopropyltransferase</fullName>
    </recommendedName>
    <alternativeName>
        <fullName evidence="4">Putrescine aminopropyltransferase</fullName>
        <shortName evidence="4">PAPT</shortName>
    </alternativeName>
    <alternativeName>
        <fullName evidence="4">Spermidine synthase</fullName>
        <shortName evidence="4">SPDS</shortName>
        <shortName evidence="4">SPDSY</shortName>
        <ecNumber evidence="4">2.5.1.16</ecNumber>
    </alternativeName>
</protein>
<reference evidence="9 10" key="1">
    <citation type="submission" date="2024-04" db="EMBL/GenBank/DDBJ databases">
        <title>Defined microbial consortia suppress multidrug-resistant proinflammatory Enterobacteriaceae via ecological control.</title>
        <authorList>
            <person name="Furuichi M."/>
            <person name="Kawaguchi T."/>
            <person name="Pust M."/>
            <person name="Yasuma K."/>
            <person name="Plichta D."/>
            <person name="Hasegawa N."/>
            <person name="Ohya T."/>
            <person name="Bhattarai S."/>
            <person name="Sasajima S."/>
            <person name="Aoto Y."/>
            <person name="Tuganbaev T."/>
            <person name="Yaginuma M."/>
            <person name="Ueda M."/>
            <person name="Okahashi N."/>
            <person name="Amafuji K."/>
            <person name="Kiridooshi Y."/>
            <person name="Sugita K."/>
            <person name="Strazar M."/>
            <person name="Skelly A."/>
            <person name="Suda W."/>
            <person name="Hattori M."/>
            <person name="Nakamoto N."/>
            <person name="Caballero S."/>
            <person name="Norman J."/>
            <person name="Olle B."/>
            <person name="Tanoue T."/>
            <person name="Arita M."/>
            <person name="Bucci V."/>
            <person name="Atarashi K."/>
            <person name="Xavier R."/>
            <person name="Honda K."/>
        </authorList>
    </citation>
    <scope>NUCLEOTIDE SEQUENCE [LARGE SCALE GENOMIC DNA]</scope>
    <source>
        <strain evidence="10">k04-0078-D8-1</strain>
    </source>
</reference>
<dbReference type="HAMAP" id="MF_00198">
    <property type="entry name" value="Spermidine_synth"/>
    <property type="match status" value="1"/>
</dbReference>
<gene>
    <name evidence="4 9" type="primary">speE</name>
    <name evidence="9" type="ORF">K040078D81_17080</name>
</gene>
<dbReference type="InterPro" id="IPR029063">
    <property type="entry name" value="SAM-dependent_MTases_sf"/>
</dbReference>
<dbReference type="EC" id="2.5.1.16" evidence="4"/>
<comment type="caution">
    <text evidence="4">Lacks conserved residue(s) required for the propagation of feature annotation.</text>
</comment>
<evidence type="ECO:0000256" key="3">
    <source>
        <dbReference type="ARBA" id="ARBA00023115"/>
    </source>
</evidence>
<keyword evidence="4 7" id="KW-0745">Spermidine biosynthesis</keyword>
<feature type="binding site" evidence="4">
    <location>
        <begin position="156"/>
        <end position="159"/>
    </location>
    <ligand>
        <name>spermidine</name>
        <dbReference type="ChEBI" id="CHEBI:57834"/>
    </ligand>
</feature>
<comment type="subunit">
    <text evidence="4">Homodimer or homotetramer.</text>
</comment>
<feature type="binding site" evidence="4">
    <location>
        <position position="32"/>
    </location>
    <ligand>
        <name>S-methyl-5'-thioadenosine</name>
        <dbReference type="ChEBI" id="CHEBI:17509"/>
    </ligand>
</feature>
<dbReference type="InterPro" id="IPR030374">
    <property type="entry name" value="PABS"/>
</dbReference>
<dbReference type="Gene3D" id="2.30.140.10">
    <property type="entry name" value="Spermidine synthase, tetramerisation domain"/>
    <property type="match status" value="1"/>
</dbReference>
<feature type="active site" description="Proton acceptor" evidence="4 5">
    <location>
        <position position="156"/>
    </location>
</feature>
<organism evidence="9 10">
    <name type="scientific">Blautia hominis</name>
    <dbReference type="NCBI Taxonomy" id="2025493"/>
    <lineage>
        <taxon>Bacteria</taxon>
        <taxon>Bacillati</taxon>
        <taxon>Bacillota</taxon>
        <taxon>Clostridia</taxon>
        <taxon>Lachnospirales</taxon>
        <taxon>Lachnospiraceae</taxon>
        <taxon>Blautia</taxon>
    </lineage>
</organism>
<comment type="similarity">
    <text evidence="1 4 6">Belongs to the spermidine/spermine synthase family.</text>
</comment>
<evidence type="ECO:0000256" key="5">
    <source>
        <dbReference type="PROSITE-ProRule" id="PRU00354"/>
    </source>
</evidence>
<dbReference type="NCBIfam" id="TIGR00417">
    <property type="entry name" value="speE"/>
    <property type="match status" value="1"/>
</dbReference>
<evidence type="ECO:0000313" key="10">
    <source>
        <dbReference type="Proteomes" id="UP001600943"/>
    </source>
</evidence>
<accession>A0ABQ0B814</accession>
<dbReference type="Proteomes" id="UP001600943">
    <property type="component" value="Unassembled WGS sequence"/>
</dbReference>
<dbReference type="Gene3D" id="3.40.50.150">
    <property type="entry name" value="Vaccinia Virus protein VP39"/>
    <property type="match status" value="1"/>
</dbReference>
<feature type="binding site" evidence="4">
    <location>
        <position position="87"/>
    </location>
    <ligand>
        <name>spermidine</name>
        <dbReference type="ChEBI" id="CHEBI:57834"/>
    </ligand>
</feature>